<keyword evidence="1" id="KW-0732">Signal</keyword>
<dbReference type="RefSeq" id="WP_230562003.1">
    <property type="nucleotide sequence ID" value="NZ_JAJITC010000007.1"/>
</dbReference>
<organism evidence="2 3">
    <name type="scientific">Paraburkholderia translucens</name>
    <dbReference type="NCBI Taxonomy" id="2886945"/>
    <lineage>
        <taxon>Bacteria</taxon>
        <taxon>Pseudomonadati</taxon>
        <taxon>Pseudomonadota</taxon>
        <taxon>Betaproteobacteria</taxon>
        <taxon>Burkholderiales</taxon>
        <taxon>Burkholderiaceae</taxon>
        <taxon>Paraburkholderia</taxon>
    </lineage>
</organism>
<dbReference type="PROSITE" id="PS51257">
    <property type="entry name" value="PROKAR_LIPOPROTEIN"/>
    <property type="match status" value="1"/>
</dbReference>
<dbReference type="SUPFAM" id="SSF56300">
    <property type="entry name" value="Metallo-dependent phosphatases"/>
    <property type="match status" value="1"/>
</dbReference>
<feature type="signal peptide" evidence="1">
    <location>
        <begin position="1"/>
        <end position="24"/>
    </location>
</feature>
<comment type="caution">
    <text evidence="2">The sequence shown here is derived from an EMBL/GenBank/DDBJ whole genome shotgun (WGS) entry which is preliminary data.</text>
</comment>
<name>A0ABS8KED2_9BURK</name>
<dbReference type="Proteomes" id="UP001430614">
    <property type="component" value="Unassembled WGS sequence"/>
</dbReference>
<accession>A0ABS8KED2</accession>
<protein>
    <recommendedName>
        <fullName evidence="4">Calcineurin-like phosphoesterase domain-containing protein</fullName>
    </recommendedName>
</protein>
<proteinExistence type="predicted"/>
<gene>
    <name evidence="2" type="ORF">LJ655_14815</name>
</gene>
<evidence type="ECO:0000256" key="1">
    <source>
        <dbReference type="SAM" id="SignalP"/>
    </source>
</evidence>
<keyword evidence="3" id="KW-1185">Reference proteome</keyword>
<sequence length="448" mass="48247">MKTFPKIRSIAFSAALLANLTISACGGSHNNGNSPATGASQSQPPTAKTFSLALFGDVPYGNPNPTAGAAPGDDLYEFKHLPQYLSAIASDKDVSVAFHVGDLHSGSENCTEVYDRAIQSFFSQFTLPLVYTPGDNEWEDCQVPKQIAGFYSDTDPLLGNVAGIPQPSYSTGSNKPGDPVDNLNLVRQLFFPAAGSTLGSGALQVHSQAQEGTNATDKQFVENVWWANQGVVFATANIPGGSNNGTDVWFSGKKPQTPDTANMTAQQATEVANRTQATKDWLNNAFDQAEAQKATALVIAVQADMWSAESLGNNSRLSEYAQYVDIIARRTAEFGKPVLVINGDTHLYQSDNPLMPNQACVHENAKPATQVYDASTPFTAATPCSFDPYVMNPVGTNYNVPNFHRIIVHGQTTPMEWTKFTFDPTKNAPNGVDAYGPFSWSRQQVTLN</sequence>
<reference evidence="2 3" key="1">
    <citation type="submission" date="2021-11" db="EMBL/GenBank/DDBJ databases">
        <authorList>
            <person name="Oh E.-T."/>
            <person name="Kim S.-B."/>
        </authorList>
    </citation>
    <scope>NUCLEOTIDE SEQUENCE [LARGE SCALE GENOMIC DNA]</scope>
    <source>
        <strain evidence="2 3">MMS20-SJTN17</strain>
    </source>
</reference>
<evidence type="ECO:0000313" key="2">
    <source>
        <dbReference type="EMBL" id="MCC8403144.1"/>
    </source>
</evidence>
<feature type="chain" id="PRO_5045797447" description="Calcineurin-like phosphoesterase domain-containing protein" evidence="1">
    <location>
        <begin position="25"/>
        <end position="448"/>
    </location>
</feature>
<dbReference type="InterPro" id="IPR029052">
    <property type="entry name" value="Metallo-depent_PP-like"/>
</dbReference>
<dbReference type="EMBL" id="JAJITC010000007">
    <property type="protein sequence ID" value="MCC8403144.1"/>
    <property type="molecule type" value="Genomic_DNA"/>
</dbReference>
<evidence type="ECO:0008006" key="4">
    <source>
        <dbReference type="Google" id="ProtNLM"/>
    </source>
</evidence>
<evidence type="ECO:0000313" key="3">
    <source>
        <dbReference type="Proteomes" id="UP001430614"/>
    </source>
</evidence>